<feature type="repeat" description="WD" evidence="3">
    <location>
        <begin position="582"/>
        <end position="623"/>
    </location>
</feature>
<feature type="repeat" description="WD" evidence="3">
    <location>
        <begin position="496"/>
        <end position="537"/>
    </location>
</feature>
<dbReference type="PRINTS" id="PR00320">
    <property type="entry name" value="GPROTEINBRPT"/>
</dbReference>
<reference evidence="6 7" key="1">
    <citation type="journal article" date="2020" name="ISME J.">
        <title>Uncovering the hidden diversity of litter-decomposition mechanisms in mushroom-forming fungi.</title>
        <authorList>
            <person name="Floudas D."/>
            <person name="Bentzer J."/>
            <person name="Ahren D."/>
            <person name="Johansson T."/>
            <person name="Persson P."/>
            <person name="Tunlid A."/>
        </authorList>
    </citation>
    <scope>NUCLEOTIDE SEQUENCE [LARGE SCALE GENOMIC DNA]</scope>
    <source>
        <strain evidence="6 7">CBS 175.51</strain>
    </source>
</reference>
<dbReference type="InterPro" id="IPR020472">
    <property type="entry name" value="WD40_PAC1"/>
</dbReference>
<feature type="repeat" description="WD" evidence="3">
    <location>
        <begin position="624"/>
        <end position="665"/>
    </location>
</feature>
<dbReference type="Pfam" id="PF00400">
    <property type="entry name" value="WD40"/>
    <property type="match status" value="7"/>
</dbReference>
<dbReference type="PROSITE" id="PS50082">
    <property type="entry name" value="WD_REPEATS_2"/>
    <property type="match status" value="7"/>
</dbReference>
<dbReference type="CDD" id="cd00200">
    <property type="entry name" value="WD40"/>
    <property type="match status" value="1"/>
</dbReference>
<evidence type="ECO:0000313" key="7">
    <source>
        <dbReference type="Proteomes" id="UP000541558"/>
    </source>
</evidence>
<feature type="coiled-coil region" evidence="4">
    <location>
        <begin position="109"/>
        <end position="164"/>
    </location>
</feature>
<dbReference type="InterPro" id="IPR015943">
    <property type="entry name" value="WD40/YVTN_repeat-like_dom_sf"/>
</dbReference>
<feature type="region of interest" description="Disordered" evidence="5">
    <location>
        <begin position="370"/>
        <end position="419"/>
    </location>
</feature>
<dbReference type="OrthoDB" id="674604at2759"/>
<sequence>MSRDSEEELGVASEPTLEEKLAAVTKERDDLAAKYALLLQEKGAPKTLSEAILGPKDARDDSTLDSEDVFRTPRTRRQRLVDTIDGFSAQVLAMITGLEREALDVSHECKAKRQEFEAASTELKDAESRFAEELENVNALVEEYNRLRNERDTFEEQERSLTAELDGPKLSGAQSVVVGKRQRLAVRLKQAQANLKETEGWMETTESDYQRGCEKVELAATEIEKLRRNAQGKERELSDWLVPESEWFTKELENFRALQASISASLDVMRDGLEDEWGGKLSKNAVFLEGLAGYAVHSDTEMVAHTRDWAPVIESFYLSQASLALSKEMSKLHSAVLQRLKLQEESAQREWKKGVEAIFGQRAPSFKQSSLPQLIPLAEGPDGDVHEDPVSPSEEPGGGAPLPDLPPPPPPLRGHTWPVTSVVFSGDGSKIISGSADKTVRVWDASTGNVRSILEGHSDWCSSVAISGDGSWIVSGSEDKTVRTWDAIAGKAHRVLAGHDGYVMAVAFSWDGSRICSGSMDKTVRVWQASTGVVQSILEGHLAAVRSVAFSRDGKRIVSGASDALIRVWDASSTTCKLQKVLQGHSSEVWSVAFSMDGTRIVSGSCDGTARVWDVSTGTMLKCLEGDMDIVTSIAISPDGKKVVSGSYDNTARVWDALTGKLESVLEGHSDAVCSVAFSPDGKRVASGSVDKTIRIWDLSAPASSAHY</sequence>
<comment type="caution">
    <text evidence="6">The sequence shown here is derived from an EMBL/GenBank/DDBJ whole genome shotgun (WGS) entry which is preliminary data.</text>
</comment>
<dbReference type="InterPro" id="IPR036322">
    <property type="entry name" value="WD40_repeat_dom_sf"/>
</dbReference>
<evidence type="ECO:0000256" key="4">
    <source>
        <dbReference type="SAM" id="Coils"/>
    </source>
</evidence>
<dbReference type="Proteomes" id="UP000541558">
    <property type="component" value="Unassembled WGS sequence"/>
</dbReference>
<feature type="repeat" description="WD" evidence="3">
    <location>
        <begin position="666"/>
        <end position="707"/>
    </location>
</feature>
<keyword evidence="7" id="KW-1185">Reference proteome</keyword>
<dbReference type="GO" id="GO:1990234">
    <property type="term" value="C:transferase complex"/>
    <property type="evidence" value="ECO:0007669"/>
    <property type="project" value="UniProtKB-ARBA"/>
</dbReference>
<feature type="compositionally biased region" description="Pro residues" evidence="5">
    <location>
        <begin position="403"/>
        <end position="412"/>
    </location>
</feature>
<dbReference type="PROSITE" id="PS00678">
    <property type="entry name" value="WD_REPEATS_1"/>
    <property type="match status" value="4"/>
</dbReference>
<name>A0A8H5FLE9_9AGAR</name>
<dbReference type="PROSITE" id="PS50294">
    <property type="entry name" value="WD_REPEATS_REGION"/>
    <property type="match status" value="7"/>
</dbReference>
<feature type="repeat" description="WD" evidence="3">
    <location>
        <begin position="454"/>
        <end position="495"/>
    </location>
</feature>
<keyword evidence="4" id="KW-0175">Coiled coil</keyword>
<dbReference type="PANTHER" id="PTHR22847:SF637">
    <property type="entry name" value="WD REPEAT DOMAIN 5B"/>
    <property type="match status" value="1"/>
</dbReference>
<dbReference type="PANTHER" id="PTHR22847">
    <property type="entry name" value="WD40 REPEAT PROTEIN"/>
    <property type="match status" value="1"/>
</dbReference>
<evidence type="ECO:0000256" key="3">
    <source>
        <dbReference type="PROSITE-ProRule" id="PRU00221"/>
    </source>
</evidence>
<protein>
    <recommendedName>
        <fullName evidence="8">Vegetative incompatibility protein HET-E-1</fullName>
    </recommendedName>
</protein>
<keyword evidence="1 3" id="KW-0853">WD repeat</keyword>
<evidence type="ECO:0000256" key="5">
    <source>
        <dbReference type="SAM" id="MobiDB-lite"/>
    </source>
</evidence>
<dbReference type="Gene3D" id="2.130.10.10">
    <property type="entry name" value="YVTN repeat-like/Quinoprotein amine dehydrogenase"/>
    <property type="match status" value="3"/>
</dbReference>
<organism evidence="6 7">
    <name type="scientific">Ephemerocybe angulata</name>
    <dbReference type="NCBI Taxonomy" id="980116"/>
    <lineage>
        <taxon>Eukaryota</taxon>
        <taxon>Fungi</taxon>
        <taxon>Dikarya</taxon>
        <taxon>Basidiomycota</taxon>
        <taxon>Agaricomycotina</taxon>
        <taxon>Agaricomycetes</taxon>
        <taxon>Agaricomycetidae</taxon>
        <taxon>Agaricales</taxon>
        <taxon>Agaricineae</taxon>
        <taxon>Psathyrellaceae</taxon>
        <taxon>Ephemerocybe</taxon>
    </lineage>
</organism>
<gene>
    <name evidence="6" type="ORF">D9611_007282</name>
</gene>
<dbReference type="SMART" id="SM00320">
    <property type="entry name" value="WD40"/>
    <property type="match status" value="7"/>
</dbReference>
<dbReference type="AlphaFoldDB" id="A0A8H5FLE9"/>
<dbReference type="EMBL" id="JAACJK010000003">
    <property type="protein sequence ID" value="KAF5340663.1"/>
    <property type="molecule type" value="Genomic_DNA"/>
</dbReference>
<dbReference type="InterPro" id="IPR019775">
    <property type="entry name" value="WD40_repeat_CS"/>
</dbReference>
<feature type="repeat" description="WD" evidence="3">
    <location>
        <begin position="412"/>
        <end position="453"/>
    </location>
</feature>
<proteinExistence type="predicted"/>
<dbReference type="InterPro" id="IPR001680">
    <property type="entry name" value="WD40_rpt"/>
</dbReference>
<evidence type="ECO:0000256" key="2">
    <source>
        <dbReference type="ARBA" id="ARBA00022737"/>
    </source>
</evidence>
<accession>A0A8H5FLE9</accession>
<feature type="repeat" description="WD" evidence="3">
    <location>
        <begin position="538"/>
        <end position="579"/>
    </location>
</feature>
<evidence type="ECO:0000313" key="6">
    <source>
        <dbReference type="EMBL" id="KAF5340663.1"/>
    </source>
</evidence>
<dbReference type="SUPFAM" id="SSF50978">
    <property type="entry name" value="WD40 repeat-like"/>
    <property type="match status" value="1"/>
</dbReference>
<keyword evidence="2" id="KW-0677">Repeat</keyword>
<evidence type="ECO:0000256" key="1">
    <source>
        <dbReference type="ARBA" id="ARBA00022574"/>
    </source>
</evidence>
<evidence type="ECO:0008006" key="8">
    <source>
        <dbReference type="Google" id="ProtNLM"/>
    </source>
</evidence>